<dbReference type="SUPFAM" id="SSF82866">
    <property type="entry name" value="Multidrug efflux transporter AcrB transmembrane domain"/>
    <property type="match status" value="2"/>
</dbReference>
<dbReference type="SUPFAM" id="SSF82693">
    <property type="entry name" value="Multidrug efflux transporter AcrB pore domain, PN1, PN2, PC1 and PC2 subdomains"/>
    <property type="match status" value="3"/>
</dbReference>
<feature type="transmembrane region" description="Helical" evidence="1">
    <location>
        <begin position="429"/>
        <end position="449"/>
    </location>
</feature>
<dbReference type="InterPro" id="IPR001036">
    <property type="entry name" value="Acrflvin-R"/>
</dbReference>
<dbReference type="PRINTS" id="PR00702">
    <property type="entry name" value="ACRIFLAVINRP"/>
</dbReference>
<dbReference type="Proteomes" id="UP001519921">
    <property type="component" value="Unassembled WGS sequence"/>
</dbReference>
<feature type="transmembrane region" description="Helical" evidence="1">
    <location>
        <begin position="331"/>
        <end position="350"/>
    </location>
</feature>
<feature type="transmembrane region" description="Helical" evidence="1">
    <location>
        <begin position="949"/>
        <end position="967"/>
    </location>
</feature>
<gene>
    <name evidence="2" type="ORF">KYD98_10145</name>
</gene>
<feature type="transmembrane region" description="Helical" evidence="1">
    <location>
        <begin position="12"/>
        <end position="30"/>
    </location>
</feature>
<feature type="transmembrane region" description="Helical" evidence="1">
    <location>
        <begin position="524"/>
        <end position="545"/>
    </location>
</feature>
<feature type="transmembrane region" description="Helical" evidence="1">
    <location>
        <begin position="464"/>
        <end position="485"/>
    </location>
</feature>
<feature type="transmembrane region" description="Helical" evidence="1">
    <location>
        <begin position="357"/>
        <end position="377"/>
    </location>
</feature>
<keyword evidence="1" id="KW-0812">Transmembrane</keyword>
<sequence>MNLTKTSVKRPLTIIMVFLVIVMFGYIGYLKMPANLMPDIEIPVVMVTTQWPGAGPEDIDEHISEKIEEKLSAVSNVKKTVSMSQESVSMVVAQFEYGTDLDEILNDVRSKVDSVQAMLPDDVTKSTVLKMDMNAEAISQLVISGGNSSEALMKYAEDIIQPKIEAVDGVTEAGINGGDKSQVNITADPSVLSNYGVSLQTIKSVLSDANKTFPYGSITQGEDKIVLRGIDELNSLEDVKQIQIPVSDGNTVRLDKICDVEYGVVEKKSIYRYNGQNSLVIDIQKQQDANTVQVMNAVHKVVEKLNSDNPEYKIETVNDSSEYINNSIKSVMQNLGISAVIAFLVILLFLKNIRASLVVAIAIPTSIIGAIALLYFTGETLNMVTLSSLVIAVGMVVDNATVIIENIFQYKKDTILDIDDCSIKGTQTVTNAIVASTLTTVAIFLPILFTEGFTKIMFGALAKTLIYALTLSLIVAVTLVPSIFAKLSKGKNSRKLVEKPSPIFNRFSEKYKKILKVSLKHKKLVVFISILLFVSSIFGATLVGVDFMQSTDEGKLTVSITLPEGLELKANDYYVSMAENKLSDISEIKTTMTTLAPSARNGSNNANIVIELIPKSERKKSTKDIEKEVVKRMETIPDCEIKVSTSSSMVGGSDGVSLELKGPDIDVLEEIAKQSEKKLSSLNGFRNVDTSLSNTTKEAQFKIDKYKAQQYGINTSGIASLLRTAINGDTVTTATIDNYKIDVNLKYKESSIDSLDDIKQMKVTSQTGQQIPIVAFTEITMEDSLKSISKSDGDYTITISATVDNLDTSTASKQAMNAINELDIPRDYSISFGGATEMMNESMSGLIFAMIIAIILVYMVMVAQFESFSKPFIIMFCIPFAFVGVVVALVITRANLNVVGMLGSILLVGIVVNNGIVLIDYIEQLRKAKPNDNLIDIVSIGSATRLRPVLMTTMTTVVGMIPTALALGDGGETMQPLAVVIIGGLSVSTLVTLILIPAIYMIFDKVENKFFNIFNKFKEKISKKVNNLFFRNKEKINTNNYEIDLKPIEGKTEEILNNNDKDK</sequence>
<feature type="transmembrane region" description="Helical" evidence="1">
    <location>
        <begin position="872"/>
        <end position="892"/>
    </location>
</feature>
<organism evidence="2 3">
    <name type="scientific">Clostridium weizhouense</name>
    <dbReference type="NCBI Taxonomy" id="2859781"/>
    <lineage>
        <taxon>Bacteria</taxon>
        <taxon>Bacillati</taxon>
        <taxon>Bacillota</taxon>
        <taxon>Clostridia</taxon>
        <taxon>Eubacteriales</taxon>
        <taxon>Clostridiaceae</taxon>
        <taxon>Clostridium</taxon>
    </lineage>
</organism>
<reference evidence="2 3" key="1">
    <citation type="submission" date="2021-07" db="EMBL/GenBank/DDBJ databases">
        <title>Clostridium weizhouense sp. nov., an anaerobic bacterium isolated from activated sludge of Petroleum wastewater.</title>
        <authorList>
            <person name="Li Q."/>
        </authorList>
    </citation>
    <scope>NUCLEOTIDE SEQUENCE [LARGE SCALE GENOMIC DNA]</scope>
    <source>
        <strain evidence="2 3">YB-6</strain>
    </source>
</reference>
<keyword evidence="1" id="KW-0472">Membrane</keyword>
<dbReference type="Gene3D" id="1.20.1640.10">
    <property type="entry name" value="Multidrug efflux transporter AcrB transmembrane domain"/>
    <property type="match status" value="2"/>
</dbReference>
<evidence type="ECO:0000256" key="1">
    <source>
        <dbReference type="SAM" id="Phobius"/>
    </source>
</evidence>
<dbReference type="EMBL" id="JAHXPT010000007">
    <property type="protein sequence ID" value="MBW6410454.1"/>
    <property type="molecule type" value="Genomic_DNA"/>
</dbReference>
<evidence type="ECO:0000313" key="3">
    <source>
        <dbReference type="Proteomes" id="UP001519921"/>
    </source>
</evidence>
<feature type="transmembrane region" description="Helical" evidence="1">
    <location>
        <begin position="383"/>
        <end position="408"/>
    </location>
</feature>
<dbReference type="SUPFAM" id="SSF82714">
    <property type="entry name" value="Multidrug efflux transporter AcrB TolC docking domain, DN and DC subdomains"/>
    <property type="match status" value="2"/>
</dbReference>
<dbReference type="Gene3D" id="3.30.70.1430">
    <property type="entry name" value="Multidrug efflux transporter AcrB pore domain"/>
    <property type="match status" value="2"/>
</dbReference>
<evidence type="ECO:0000313" key="2">
    <source>
        <dbReference type="EMBL" id="MBW6410454.1"/>
    </source>
</evidence>
<proteinExistence type="predicted"/>
<dbReference type="RefSeq" id="WP_219779789.1">
    <property type="nucleotide sequence ID" value="NZ_JAHXPT010000007.1"/>
</dbReference>
<dbReference type="PANTHER" id="PTHR32063:SF0">
    <property type="entry name" value="SWARMING MOTILITY PROTEIN SWRC"/>
    <property type="match status" value="1"/>
</dbReference>
<protein>
    <submittedName>
        <fullName evidence="2">Efflux RND transporter permease subunit</fullName>
    </submittedName>
</protein>
<accession>A0ABS7AP53</accession>
<dbReference type="Gene3D" id="3.30.70.1320">
    <property type="entry name" value="Multidrug efflux transporter AcrB pore domain like"/>
    <property type="match status" value="1"/>
</dbReference>
<keyword evidence="3" id="KW-1185">Reference proteome</keyword>
<comment type="caution">
    <text evidence="2">The sequence shown here is derived from an EMBL/GenBank/DDBJ whole genome shotgun (WGS) entry which is preliminary data.</text>
</comment>
<feature type="transmembrane region" description="Helical" evidence="1">
    <location>
        <begin position="898"/>
        <end position="919"/>
    </location>
</feature>
<keyword evidence="1" id="KW-1133">Transmembrane helix</keyword>
<feature type="transmembrane region" description="Helical" evidence="1">
    <location>
        <begin position="979"/>
        <end position="1003"/>
    </location>
</feature>
<dbReference type="Gene3D" id="3.30.70.1440">
    <property type="entry name" value="Multidrug efflux transporter AcrB pore domain"/>
    <property type="match status" value="1"/>
</dbReference>
<dbReference type="Pfam" id="PF00873">
    <property type="entry name" value="ACR_tran"/>
    <property type="match status" value="1"/>
</dbReference>
<dbReference type="PANTHER" id="PTHR32063">
    <property type="match status" value="1"/>
</dbReference>
<name>A0ABS7AP53_9CLOT</name>
<feature type="transmembrane region" description="Helical" evidence="1">
    <location>
        <begin position="846"/>
        <end position="865"/>
    </location>
</feature>
<dbReference type="InterPro" id="IPR027463">
    <property type="entry name" value="AcrB_DN_DC_subdom"/>
</dbReference>
<dbReference type="Gene3D" id="3.30.2090.10">
    <property type="entry name" value="Multidrug efflux transporter AcrB TolC docking domain, DN and DC subdomains"/>
    <property type="match status" value="2"/>
</dbReference>